<sequence length="70" mass="8270">MIIFYFNIPFYALESHANKALSPVSIISSLVLNYSRIHSALLFTAQEEKRRHFYSCRGINYEYNRHVKSN</sequence>
<organism evidence="1 2">
    <name type="scientific">Trichinella zimbabwensis</name>
    <dbReference type="NCBI Taxonomy" id="268475"/>
    <lineage>
        <taxon>Eukaryota</taxon>
        <taxon>Metazoa</taxon>
        <taxon>Ecdysozoa</taxon>
        <taxon>Nematoda</taxon>
        <taxon>Enoplea</taxon>
        <taxon>Dorylaimia</taxon>
        <taxon>Trichinellida</taxon>
        <taxon>Trichinellidae</taxon>
        <taxon>Trichinella</taxon>
    </lineage>
</organism>
<protein>
    <submittedName>
        <fullName evidence="1">Uncharacterized protein</fullName>
    </submittedName>
</protein>
<dbReference type="AlphaFoldDB" id="A0A0V1GVJ7"/>
<reference evidence="1 2" key="1">
    <citation type="submission" date="2015-01" db="EMBL/GenBank/DDBJ databases">
        <title>Evolution of Trichinella species and genotypes.</title>
        <authorList>
            <person name="Korhonen P.K."/>
            <person name="Edoardo P."/>
            <person name="Giuseppe L.R."/>
            <person name="Gasser R.B."/>
        </authorList>
    </citation>
    <scope>NUCLEOTIDE SEQUENCE [LARGE SCALE GENOMIC DNA]</scope>
    <source>
        <strain evidence="1">ISS1029</strain>
    </source>
</reference>
<proteinExistence type="predicted"/>
<dbReference type="Proteomes" id="UP000055024">
    <property type="component" value="Unassembled WGS sequence"/>
</dbReference>
<comment type="caution">
    <text evidence="1">The sequence shown here is derived from an EMBL/GenBank/DDBJ whole genome shotgun (WGS) entry which is preliminary data.</text>
</comment>
<dbReference type="EMBL" id="JYDP01000237">
    <property type="protein sequence ID" value="KRZ02241.1"/>
    <property type="molecule type" value="Genomic_DNA"/>
</dbReference>
<name>A0A0V1GVJ7_9BILA</name>
<keyword evidence="2" id="KW-1185">Reference proteome</keyword>
<gene>
    <name evidence="1" type="ORF">T11_17174</name>
</gene>
<evidence type="ECO:0000313" key="1">
    <source>
        <dbReference type="EMBL" id="KRZ02241.1"/>
    </source>
</evidence>
<accession>A0A0V1GVJ7</accession>
<evidence type="ECO:0000313" key="2">
    <source>
        <dbReference type="Proteomes" id="UP000055024"/>
    </source>
</evidence>